<comment type="subcellular location">
    <subcellularLocation>
        <location evidence="2">Secreted</location>
    </subcellularLocation>
</comment>
<gene>
    <name evidence="12" type="ORF">VHEMI03572</name>
</gene>
<dbReference type="Gene3D" id="3.20.20.80">
    <property type="entry name" value="Glycosidases"/>
    <property type="match status" value="1"/>
</dbReference>
<keyword evidence="5" id="KW-0964">Secreted</keyword>
<sequence>MKFFGLALATFILGSSASPAQLDPRAVSKSWGGTSNYFIQGMADDLQEKYIKALAATGARVIRVWVNAQPGNNACVKGSRSVTKLLDFETTIGQYNWATLDALDKTLVLVEKYGMKALVSPHDANALHGANGNDIYGQTWGPGYFYEKQEAIDAFEARLRAIFTYKGKYSGKVWKDWNSTIMAFDIENEPFSSKTEECKYSSAPTWVCGRSKTMRDILGANNPIKIATGGFGGDISQGCTFEAGATSCPSVDIVSVHRYAGPESSNPSQWTNSYNSWLKQTNGKLVFVEEWGINGTKYSQKDEFASNTKDMNAGGLPFLYWQILPEKVCDVSDGDPFGFFINSGVDISTPMNNAKATNSKQDWSGIV</sequence>
<evidence type="ECO:0000256" key="6">
    <source>
        <dbReference type="ARBA" id="ARBA00022729"/>
    </source>
</evidence>
<dbReference type="EMBL" id="CDHN01000002">
    <property type="protein sequence ID" value="CEJ84767.1"/>
    <property type="molecule type" value="Genomic_DNA"/>
</dbReference>
<dbReference type="EC" id="3.2.1.78" evidence="4"/>
<name>A0A0A1TB74_9HYPO</name>
<dbReference type="InterPro" id="IPR017853">
    <property type="entry name" value="GH"/>
</dbReference>
<dbReference type="GO" id="GO:0046355">
    <property type="term" value="P:mannan catabolic process"/>
    <property type="evidence" value="ECO:0007669"/>
    <property type="project" value="UniProtKB-ARBA"/>
</dbReference>
<dbReference type="STRING" id="1531966.A0A0A1TB74"/>
<dbReference type="SUPFAM" id="SSF51445">
    <property type="entry name" value="(Trans)glycosidases"/>
    <property type="match status" value="1"/>
</dbReference>
<organism evidence="12 13">
    <name type="scientific">[Torrubiella] hemipterigena</name>
    <dbReference type="NCBI Taxonomy" id="1531966"/>
    <lineage>
        <taxon>Eukaryota</taxon>
        <taxon>Fungi</taxon>
        <taxon>Dikarya</taxon>
        <taxon>Ascomycota</taxon>
        <taxon>Pezizomycotina</taxon>
        <taxon>Sordariomycetes</taxon>
        <taxon>Hypocreomycetidae</taxon>
        <taxon>Hypocreales</taxon>
        <taxon>Clavicipitaceae</taxon>
        <taxon>Clavicipitaceae incertae sedis</taxon>
        <taxon>'Torrubiella' clade</taxon>
    </lineage>
</organism>
<dbReference type="PANTHER" id="PTHR31451:SF39">
    <property type="entry name" value="MANNAN ENDO-1,4-BETA-MANNOSIDASE 1"/>
    <property type="match status" value="1"/>
</dbReference>
<feature type="domain" description="Glycoside hydrolase family 5" evidence="11">
    <location>
        <begin position="46"/>
        <end position="323"/>
    </location>
</feature>
<evidence type="ECO:0000256" key="9">
    <source>
        <dbReference type="RuleBase" id="RU361153"/>
    </source>
</evidence>
<keyword evidence="13" id="KW-1185">Reference proteome</keyword>
<evidence type="ECO:0000313" key="13">
    <source>
        <dbReference type="Proteomes" id="UP000039046"/>
    </source>
</evidence>
<evidence type="ECO:0000256" key="3">
    <source>
        <dbReference type="ARBA" id="ARBA00005641"/>
    </source>
</evidence>
<feature type="chain" id="PRO_5001990054" description="mannan endo-1,4-beta-mannosidase" evidence="10">
    <location>
        <begin position="18"/>
        <end position="367"/>
    </location>
</feature>
<reference evidence="12 13" key="1">
    <citation type="journal article" date="2015" name="Genome Announc.">
        <title>Draft Genome Sequence and Gene Annotation of the Entomopathogenic Fungus Verticillium hemipterigenum.</title>
        <authorList>
            <person name="Horn F."/>
            <person name="Habel A."/>
            <person name="Scharf D.H."/>
            <person name="Dworschak J."/>
            <person name="Brakhage A.A."/>
            <person name="Guthke R."/>
            <person name="Hertweck C."/>
            <person name="Linde J."/>
        </authorList>
    </citation>
    <scope>NUCLEOTIDE SEQUENCE [LARGE SCALE GENOMIC DNA]</scope>
</reference>
<evidence type="ECO:0000256" key="5">
    <source>
        <dbReference type="ARBA" id="ARBA00022525"/>
    </source>
</evidence>
<comment type="similarity">
    <text evidence="3 9">Belongs to the glycosyl hydrolase 5 (cellulase A) family.</text>
</comment>
<evidence type="ECO:0000256" key="1">
    <source>
        <dbReference type="ARBA" id="ARBA00001678"/>
    </source>
</evidence>
<evidence type="ECO:0000259" key="11">
    <source>
        <dbReference type="Pfam" id="PF00150"/>
    </source>
</evidence>
<keyword evidence="6 10" id="KW-0732">Signal</keyword>
<proteinExistence type="inferred from homology"/>
<dbReference type="PANTHER" id="PTHR31451">
    <property type="match status" value="1"/>
</dbReference>
<evidence type="ECO:0000256" key="4">
    <source>
        <dbReference type="ARBA" id="ARBA00012706"/>
    </source>
</evidence>
<dbReference type="InterPro" id="IPR001547">
    <property type="entry name" value="Glyco_hydro_5"/>
</dbReference>
<keyword evidence="8 9" id="KW-0326">Glycosidase</keyword>
<evidence type="ECO:0000256" key="10">
    <source>
        <dbReference type="SAM" id="SignalP"/>
    </source>
</evidence>
<dbReference type="GO" id="GO:0016985">
    <property type="term" value="F:mannan endo-1,4-beta-mannosidase activity"/>
    <property type="evidence" value="ECO:0007669"/>
    <property type="project" value="UniProtKB-EC"/>
</dbReference>
<accession>A0A0A1TB74</accession>
<feature type="signal peptide" evidence="10">
    <location>
        <begin position="1"/>
        <end position="17"/>
    </location>
</feature>
<keyword evidence="7 9" id="KW-0378">Hydrolase</keyword>
<dbReference type="HOGENOM" id="CLU_042568_2_0_1"/>
<comment type="catalytic activity">
    <reaction evidence="1">
        <text>Random hydrolysis of (1-&gt;4)-beta-D-mannosidic linkages in mannans, galactomannans and glucomannans.</text>
        <dbReference type="EC" id="3.2.1.78"/>
    </reaction>
</comment>
<dbReference type="OrthoDB" id="428177at2759"/>
<dbReference type="InterPro" id="IPR045053">
    <property type="entry name" value="MAN-like"/>
</dbReference>
<protein>
    <recommendedName>
        <fullName evidence="4">mannan endo-1,4-beta-mannosidase</fullName>
        <ecNumber evidence="4">3.2.1.78</ecNumber>
    </recommendedName>
</protein>
<evidence type="ECO:0000256" key="7">
    <source>
        <dbReference type="ARBA" id="ARBA00022801"/>
    </source>
</evidence>
<evidence type="ECO:0000256" key="2">
    <source>
        <dbReference type="ARBA" id="ARBA00004613"/>
    </source>
</evidence>
<dbReference type="GO" id="GO:0005576">
    <property type="term" value="C:extracellular region"/>
    <property type="evidence" value="ECO:0007669"/>
    <property type="project" value="UniProtKB-SubCell"/>
</dbReference>
<dbReference type="Pfam" id="PF00150">
    <property type="entry name" value="Cellulase"/>
    <property type="match status" value="1"/>
</dbReference>
<evidence type="ECO:0000256" key="8">
    <source>
        <dbReference type="ARBA" id="ARBA00023295"/>
    </source>
</evidence>
<evidence type="ECO:0000313" key="12">
    <source>
        <dbReference type="EMBL" id="CEJ84767.1"/>
    </source>
</evidence>
<dbReference type="Proteomes" id="UP000039046">
    <property type="component" value="Unassembled WGS sequence"/>
</dbReference>
<dbReference type="AlphaFoldDB" id="A0A0A1TB74"/>